<evidence type="ECO:0000256" key="9">
    <source>
        <dbReference type="ARBA" id="ARBA00023328"/>
    </source>
</evidence>
<dbReference type="InterPro" id="IPR001753">
    <property type="entry name" value="Enoyl-CoA_hydra/iso"/>
</dbReference>
<protein>
    <submittedName>
        <fullName evidence="15">Uncharacterized protein</fullName>
    </submittedName>
</protein>
<organism evidence="15 16">
    <name type="scientific">Strigamia maritima</name>
    <name type="common">European centipede</name>
    <name type="synonym">Geophilus maritimus</name>
    <dbReference type="NCBI Taxonomy" id="126957"/>
    <lineage>
        <taxon>Eukaryota</taxon>
        <taxon>Metazoa</taxon>
        <taxon>Ecdysozoa</taxon>
        <taxon>Arthropoda</taxon>
        <taxon>Myriapoda</taxon>
        <taxon>Chilopoda</taxon>
        <taxon>Pleurostigmophora</taxon>
        <taxon>Geophilomorpha</taxon>
        <taxon>Linotaeniidae</taxon>
        <taxon>Strigamia</taxon>
    </lineage>
</organism>
<keyword evidence="16" id="KW-1185">Reference proteome</keyword>
<dbReference type="NCBIfam" id="NF006108">
    <property type="entry name" value="PRK08259.1"/>
    <property type="match status" value="1"/>
</dbReference>
<evidence type="ECO:0000259" key="13">
    <source>
        <dbReference type="Pfam" id="PF03801"/>
    </source>
</evidence>
<evidence type="ECO:0000256" key="10">
    <source>
        <dbReference type="RuleBase" id="RU003707"/>
    </source>
</evidence>
<evidence type="ECO:0000256" key="5">
    <source>
        <dbReference type="ARBA" id="ARBA00022618"/>
    </source>
</evidence>
<dbReference type="Pfam" id="PF03801">
    <property type="entry name" value="Ndc80_HEC"/>
    <property type="match status" value="1"/>
</dbReference>
<dbReference type="Proteomes" id="UP000014500">
    <property type="component" value="Unassembled WGS sequence"/>
</dbReference>
<dbReference type="PANTHER" id="PTHR43802:SF1">
    <property type="entry name" value="IP11341P-RELATED"/>
    <property type="match status" value="1"/>
</dbReference>
<comment type="subcellular location">
    <subcellularLocation>
        <location evidence="1">Chromosome</location>
        <location evidence="1">Centromere</location>
    </subcellularLocation>
</comment>
<dbReference type="Pfam" id="PF00378">
    <property type="entry name" value="ECH_1"/>
    <property type="match status" value="1"/>
</dbReference>
<evidence type="ECO:0000256" key="2">
    <source>
        <dbReference type="ARBA" id="ARBA00005254"/>
    </source>
</evidence>
<comment type="similarity">
    <text evidence="2 10">Belongs to the enoyl-CoA hydratase/isomerase family.</text>
</comment>
<dbReference type="eggNOG" id="KOG0995">
    <property type="taxonomic scope" value="Eukaryota"/>
</dbReference>
<evidence type="ECO:0000256" key="6">
    <source>
        <dbReference type="ARBA" id="ARBA00022776"/>
    </source>
</evidence>
<reference evidence="15" key="2">
    <citation type="submission" date="2015-02" db="UniProtKB">
        <authorList>
            <consortium name="EnsemblMetazoa"/>
        </authorList>
    </citation>
    <scope>IDENTIFICATION</scope>
</reference>
<evidence type="ECO:0000256" key="1">
    <source>
        <dbReference type="ARBA" id="ARBA00004584"/>
    </source>
</evidence>
<evidence type="ECO:0000259" key="14">
    <source>
        <dbReference type="Pfam" id="PF24487"/>
    </source>
</evidence>
<dbReference type="AlphaFoldDB" id="T1JD33"/>
<dbReference type="HOGENOM" id="CLU_345568_0_0_1"/>
<keyword evidence="7 11" id="KW-0175">Coiled coil</keyword>
<proteinExistence type="inferred from homology"/>
<keyword evidence="4" id="KW-0158">Chromosome</keyword>
<keyword evidence="5" id="KW-0132">Cell division</keyword>
<dbReference type="GO" id="GO:0003824">
    <property type="term" value="F:catalytic activity"/>
    <property type="evidence" value="ECO:0007669"/>
    <property type="project" value="InterPro"/>
</dbReference>
<evidence type="ECO:0000256" key="12">
    <source>
        <dbReference type="SAM" id="MobiDB-lite"/>
    </source>
</evidence>
<evidence type="ECO:0000256" key="11">
    <source>
        <dbReference type="SAM" id="Coils"/>
    </source>
</evidence>
<evidence type="ECO:0000313" key="16">
    <source>
        <dbReference type="Proteomes" id="UP000014500"/>
    </source>
</evidence>
<dbReference type="GO" id="GO:0000775">
    <property type="term" value="C:chromosome, centromeric region"/>
    <property type="evidence" value="ECO:0007669"/>
    <property type="project" value="UniProtKB-SubCell"/>
</dbReference>
<dbReference type="InterPro" id="IPR029045">
    <property type="entry name" value="ClpP/crotonase-like_dom_sf"/>
</dbReference>
<keyword evidence="6" id="KW-0498">Mitosis</keyword>
<dbReference type="InterPro" id="IPR018376">
    <property type="entry name" value="Enoyl-CoA_hyd/isom_CS"/>
</dbReference>
<dbReference type="EnsemblMetazoa" id="SMAR011712-RA">
    <property type="protein sequence ID" value="SMAR011712-PA"/>
    <property type="gene ID" value="SMAR011712"/>
</dbReference>
<accession>T1JD33</accession>
<keyword evidence="9" id="KW-0137">Centromere</keyword>
<dbReference type="GO" id="GO:0051301">
    <property type="term" value="P:cell division"/>
    <property type="evidence" value="ECO:0007669"/>
    <property type="project" value="UniProtKB-KW"/>
</dbReference>
<dbReference type="Pfam" id="PF24487">
    <property type="entry name" value="NDC80_loop"/>
    <property type="match status" value="1"/>
</dbReference>
<evidence type="ECO:0000313" key="15">
    <source>
        <dbReference type="EnsemblMetazoa" id="SMAR011712-PA"/>
    </source>
</evidence>
<keyword evidence="8" id="KW-0131">Cell cycle</keyword>
<feature type="coiled-coil region" evidence="11">
    <location>
        <begin position="445"/>
        <end position="497"/>
    </location>
</feature>
<dbReference type="Gene3D" id="1.10.287.2460">
    <property type="match status" value="1"/>
</dbReference>
<dbReference type="PROSITE" id="PS00166">
    <property type="entry name" value="ENOYL_COA_HYDRATASE"/>
    <property type="match status" value="1"/>
</dbReference>
<dbReference type="Gene3D" id="1.10.418.30">
    <property type="entry name" value="Ncd80 complex, Ncd80 subunit"/>
    <property type="match status" value="1"/>
</dbReference>
<dbReference type="PhylomeDB" id="T1JD33"/>
<dbReference type="eggNOG" id="KOG1680">
    <property type="taxonomic scope" value="Eukaryota"/>
</dbReference>
<dbReference type="CDD" id="cd06558">
    <property type="entry name" value="crotonase-like"/>
    <property type="match status" value="1"/>
</dbReference>
<dbReference type="Gene3D" id="3.90.226.10">
    <property type="entry name" value="2-enoyl-CoA Hydratase, Chain A, domain 1"/>
    <property type="match status" value="1"/>
</dbReference>
<evidence type="ECO:0000256" key="4">
    <source>
        <dbReference type="ARBA" id="ARBA00022454"/>
    </source>
</evidence>
<name>T1JD33_STRMM</name>
<dbReference type="STRING" id="126957.T1JD33"/>
<reference evidence="16" key="1">
    <citation type="submission" date="2011-05" db="EMBL/GenBank/DDBJ databases">
        <authorList>
            <person name="Richards S.R."/>
            <person name="Qu J."/>
            <person name="Jiang H."/>
            <person name="Jhangiani S.N."/>
            <person name="Agravi P."/>
            <person name="Goodspeed R."/>
            <person name="Gross S."/>
            <person name="Mandapat C."/>
            <person name="Jackson L."/>
            <person name="Mathew T."/>
            <person name="Pu L."/>
            <person name="Thornton R."/>
            <person name="Saada N."/>
            <person name="Wilczek-Boney K.B."/>
            <person name="Lee S."/>
            <person name="Kovar C."/>
            <person name="Wu Y."/>
            <person name="Scherer S.E."/>
            <person name="Worley K.C."/>
            <person name="Muzny D.M."/>
            <person name="Gibbs R."/>
        </authorList>
    </citation>
    <scope>NUCLEOTIDE SEQUENCE</scope>
    <source>
        <strain evidence="16">Brora</strain>
    </source>
</reference>
<dbReference type="EMBL" id="JH432094">
    <property type="status" value="NOT_ANNOTATED_CDS"/>
    <property type="molecule type" value="Genomic_DNA"/>
</dbReference>
<dbReference type="InterPro" id="IPR055260">
    <property type="entry name" value="Ndc80_CH"/>
</dbReference>
<evidence type="ECO:0000256" key="8">
    <source>
        <dbReference type="ARBA" id="ARBA00023306"/>
    </source>
</evidence>
<sequence>MRKASIENGRPSLVPVRNRNRTGSFGVADGKRKSNIPLFKKGANFGTTAPPRPSLLGMNKSCGKLSGSNFLGLGRVSTTTAENKRESRPLFDKNFQQKCIGQLFEFLYRFVDQKYVYPEGGKAEEEIPRLLQEIQYPIVIHKSQVTSVSSSHSWPALLAALDWLKNVVSQIIIITKDPIVNELEELRSQFCYKTYATFLRGSDDHETEHNELRVQFHGNSCANVKEIEAEHLALEKEILALQSQEDPLPGLESKLALMASDVEKFDAYLDKSKSHMDSKKQQTVSLNVLIVENEEKLKLLKEDTEQKKKLVKMQEIDLPMYEEMQKKNVEQIKYKLKLEEELKDIIEANGCGEIEISKTIGNMESMCKKFNDLCCKVRLIPITEQFAQNQDFELRFNFGNDMTSRVDQIKVMINDKVKQIRKMNLDLTKQLIDNKNYVVRLSDLNAEGEQEIDKMTVEMKDLDKEIEECKRVNATHFQQSEAEIKKLMEKLRDLTSTNCQFKFSEIQKENEEIRLKLEKVNPEVAEHITNADKFYDRALNMHEDFNLFMIKEKSVTCEKIGNTFLIGINRPEKRNCVNRETAGLLVDAILAFEKDSEALVAVLHGIGGNFCSGLDLDEVSKMKNDTNMPPAPMGPSRMFVSKPMIAAIDGYAVAGGMELALLCDLRVMEETAIMGIFCRRFGVPLIDGGTIRLPNLIGLSRALDLILTGRHVTAQEAFEIGLANRLVPCGTGNEFRSLGQAVSLARNIAKFPQECMNVDRASAYYSVTDATSMTDAFKYEHDNGRRVISSEAVIGAGKFVSGVGRHGKFNINPIDRDN</sequence>
<feature type="domain" description="Kinetochore protein Ndc80 CH" evidence="13">
    <location>
        <begin position="102"/>
        <end position="168"/>
    </location>
</feature>
<dbReference type="InterPro" id="IPR038273">
    <property type="entry name" value="Ndc80_sf"/>
</dbReference>
<comment type="similarity">
    <text evidence="3">Belongs to the NDC80/HEC1 family.</text>
</comment>
<feature type="region of interest" description="Disordered" evidence="12">
    <location>
        <begin position="1"/>
        <end position="29"/>
    </location>
</feature>
<dbReference type="SUPFAM" id="SSF52096">
    <property type="entry name" value="ClpP/crotonase"/>
    <property type="match status" value="1"/>
</dbReference>
<dbReference type="InterPro" id="IPR057091">
    <property type="entry name" value="NDC80_loop"/>
</dbReference>
<evidence type="ECO:0000256" key="7">
    <source>
        <dbReference type="ARBA" id="ARBA00023054"/>
    </source>
</evidence>
<feature type="domain" description="Kinetochore protein NDC80 loop region" evidence="14">
    <location>
        <begin position="352"/>
        <end position="531"/>
    </location>
</feature>
<evidence type="ECO:0000256" key="3">
    <source>
        <dbReference type="ARBA" id="ARBA00007050"/>
    </source>
</evidence>
<dbReference type="PANTHER" id="PTHR43802">
    <property type="entry name" value="ENOYL-COA HYDRATASE"/>
    <property type="match status" value="1"/>
</dbReference>